<dbReference type="GO" id="GO:0006338">
    <property type="term" value="P:chromatin remodeling"/>
    <property type="evidence" value="ECO:0007669"/>
    <property type="project" value="UniProtKB-ARBA"/>
</dbReference>
<evidence type="ECO:0000313" key="4">
    <source>
        <dbReference type="EMBL" id="KAE8251139.1"/>
    </source>
</evidence>
<keyword evidence="2" id="KW-0539">Nucleus</keyword>
<dbReference type="Gene3D" id="2.40.50.40">
    <property type="match status" value="2"/>
</dbReference>
<feature type="compositionally biased region" description="Polar residues" evidence="3">
    <location>
        <begin position="1"/>
        <end position="10"/>
    </location>
</feature>
<dbReference type="PROSITE" id="PS50013">
    <property type="entry name" value="CHROMO_2"/>
    <property type="match status" value="1"/>
</dbReference>
<dbReference type="Pfam" id="PF00385">
    <property type="entry name" value="Chromo"/>
    <property type="match status" value="1"/>
</dbReference>
<dbReference type="PANTHER" id="PTHR22812">
    <property type="entry name" value="CHROMOBOX PROTEIN"/>
    <property type="match status" value="1"/>
</dbReference>
<feature type="region of interest" description="Disordered" evidence="3">
    <location>
        <begin position="500"/>
        <end position="519"/>
    </location>
</feature>
<organism evidence="4 5">
    <name type="scientific">Tilletia indica</name>
    <dbReference type="NCBI Taxonomy" id="43049"/>
    <lineage>
        <taxon>Eukaryota</taxon>
        <taxon>Fungi</taxon>
        <taxon>Dikarya</taxon>
        <taxon>Basidiomycota</taxon>
        <taxon>Ustilaginomycotina</taxon>
        <taxon>Exobasidiomycetes</taxon>
        <taxon>Tilletiales</taxon>
        <taxon>Tilletiaceae</taxon>
        <taxon>Tilletia</taxon>
    </lineage>
</organism>
<name>A0A177TKC4_9BASI</name>
<dbReference type="InterPro" id="IPR051219">
    <property type="entry name" value="Heterochromatin_chromo-domain"/>
</dbReference>
<proteinExistence type="predicted"/>
<reference evidence="4" key="1">
    <citation type="submission" date="2016-04" db="EMBL/GenBank/DDBJ databases">
        <authorList>
            <person name="Nguyen H.D."/>
            <person name="Samba Siva P."/>
            <person name="Cullis J."/>
            <person name="Levesque C.A."/>
            <person name="Hambleton S."/>
        </authorList>
    </citation>
    <scope>NUCLEOTIDE SEQUENCE</scope>
    <source>
        <strain evidence="4">DAOMC 236416</strain>
    </source>
</reference>
<reference evidence="4" key="2">
    <citation type="journal article" date="2019" name="IMA Fungus">
        <title>Genome sequencing and comparison of five Tilletia species to identify candidate genes for the detection of regulated species infecting wheat.</title>
        <authorList>
            <person name="Nguyen H.D.T."/>
            <person name="Sultana T."/>
            <person name="Kesanakurti P."/>
            <person name="Hambleton S."/>
        </authorList>
    </citation>
    <scope>NUCLEOTIDE SEQUENCE</scope>
    <source>
        <strain evidence="4">DAOMC 236416</strain>
    </source>
</reference>
<dbReference type="InterPro" id="IPR017984">
    <property type="entry name" value="Chromo_dom_subgr"/>
</dbReference>
<evidence type="ECO:0000256" key="3">
    <source>
        <dbReference type="SAM" id="MobiDB-lite"/>
    </source>
</evidence>
<sequence length="529" mass="56691">MEPTGSNSGASRMVADSDDEHSNSNIVIPRSAAAGSAASSSRPLTLDDDGEIQFDDDDEDEDLPGLEALKNNGSGRKHVQPEDLDDVDDSQARSKAKGARDADDDDVEIDTARSSSSKKKAEEKNEDDDDDDDDQDEYEIEAVRDHKYVGKGARRQIHYLIKWKGYPESDNTWEPEENTENSKDAVDEYWKHHEGEPKADTKGKKRRATEDAKPPAKSAPTSNKRARAEKEEDEDDEIEILEPSEAKSYRASAAAPTTSRSSGRASMSVTASGRISRPNASSSATSASAYDSVLDPNKPRPWNAAELASYDGVPPSRSALASGTTSGRAVGATSEELEAERKERELRKEYAKIKDWDKIVDRVDTLERSEGDGYLAFLLFRSGDRLCYPSVLANKRCPQRMLEFYEAHIRFKHPSDEDAPENEQNAESEMNVGLLSNAADAKEGAGAELAAVPPVAVAAKLVAGAADAAADAVLATTTATNSNSADSLSLTQASTGASTTTLSGLALPGVGSSAEADGDAEMKAAEAIL</sequence>
<evidence type="ECO:0000313" key="5">
    <source>
        <dbReference type="Proteomes" id="UP000077521"/>
    </source>
</evidence>
<feature type="compositionally biased region" description="Basic and acidic residues" evidence="3">
    <location>
        <begin position="180"/>
        <end position="214"/>
    </location>
</feature>
<comment type="subcellular location">
    <subcellularLocation>
        <location evidence="1">Nucleus</location>
    </subcellularLocation>
</comment>
<feature type="compositionally biased region" description="Acidic residues" evidence="3">
    <location>
        <begin position="124"/>
        <end position="140"/>
    </location>
</feature>
<feature type="compositionally biased region" description="Low complexity" evidence="3">
    <location>
        <begin position="280"/>
        <end position="289"/>
    </location>
</feature>
<dbReference type="AlphaFoldDB" id="A0A177TKC4"/>
<dbReference type="GO" id="GO:0005634">
    <property type="term" value="C:nucleus"/>
    <property type="evidence" value="ECO:0007669"/>
    <property type="project" value="UniProtKB-SubCell"/>
</dbReference>
<dbReference type="InterPro" id="IPR000953">
    <property type="entry name" value="Chromo/chromo_shadow_dom"/>
</dbReference>
<dbReference type="Pfam" id="PF01393">
    <property type="entry name" value="Chromo_shadow"/>
    <property type="match status" value="1"/>
</dbReference>
<dbReference type="SUPFAM" id="SSF54160">
    <property type="entry name" value="Chromo domain-like"/>
    <property type="match status" value="2"/>
</dbReference>
<keyword evidence="5" id="KW-1185">Reference proteome</keyword>
<accession>A0A177TKC4</accession>
<dbReference type="SMART" id="SM00300">
    <property type="entry name" value="ChSh"/>
    <property type="match status" value="1"/>
</dbReference>
<feature type="region of interest" description="Disordered" evidence="3">
    <location>
        <begin position="164"/>
        <end position="341"/>
    </location>
</feature>
<evidence type="ECO:0000256" key="2">
    <source>
        <dbReference type="ARBA" id="ARBA00023242"/>
    </source>
</evidence>
<dbReference type="Proteomes" id="UP000077521">
    <property type="component" value="Unassembled WGS sequence"/>
</dbReference>
<evidence type="ECO:0000256" key="1">
    <source>
        <dbReference type="ARBA" id="ARBA00004123"/>
    </source>
</evidence>
<protein>
    <submittedName>
        <fullName evidence="4">Uncharacterized protein</fullName>
    </submittedName>
</protein>
<dbReference type="InterPro" id="IPR023780">
    <property type="entry name" value="Chromo_domain"/>
</dbReference>
<dbReference type="CDD" id="cd00024">
    <property type="entry name" value="CD_CSD"/>
    <property type="match status" value="1"/>
</dbReference>
<dbReference type="EMBL" id="LWDF02000261">
    <property type="protein sequence ID" value="KAE8251139.1"/>
    <property type="molecule type" value="Genomic_DNA"/>
</dbReference>
<dbReference type="SMART" id="SM00298">
    <property type="entry name" value="CHROMO"/>
    <property type="match status" value="1"/>
</dbReference>
<dbReference type="PRINTS" id="PR00504">
    <property type="entry name" value="CHROMODOMAIN"/>
</dbReference>
<feature type="compositionally biased region" description="Acidic residues" evidence="3">
    <location>
        <begin position="46"/>
        <end position="64"/>
    </location>
</feature>
<feature type="compositionally biased region" description="Low complexity" evidence="3">
    <location>
        <begin position="250"/>
        <end position="266"/>
    </location>
</feature>
<comment type="caution">
    <text evidence="4">The sequence shown here is derived from an EMBL/GenBank/DDBJ whole genome shotgun (WGS) entry which is preliminary data.</text>
</comment>
<gene>
    <name evidence="4" type="ORF">A4X13_0g4141</name>
</gene>
<feature type="compositionally biased region" description="Low complexity" evidence="3">
    <location>
        <begin position="31"/>
        <end position="41"/>
    </location>
</feature>
<feature type="compositionally biased region" description="Acidic residues" evidence="3">
    <location>
        <begin position="231"/>
        <end position="242"/>
    </location>
</feature>
<dbReference type="InterPro" id="IPR008251">
    <property type="entry name" value="Chromo_shadow_dom"/>
</dbReference>
<dbReference type="InterPro" id="IPR016197">
    <property type="entry name" value="Chromo-like_dom_sf"/>
</dbReference>
<feature type="region of interest" description="Disordered" evidence="3">
    <location>
        <begin position="1"/>
        <end position="151"/>
    </location>
</feature>